<sequence length="159" mass="16909">MPRAFRCRSPSRSDSATPRTVPSAPDAVHAAWHDASTAPEWTGPALWLHADLHPANILTAHGTFCGVIDFGDLCAGDPAYDLAAMWLLLPDNNTTDHFHAAYQPTPDTATTRRARGWAVARALGGILIGDDGIHGRPGGKPTWGPPAHAALQRLTATTH</sequence>
<gene>
    <name evidence="3" type="ORF">JD77_05810</name>
</gene>
<dbReference type="InterPro" id="IPR011009">
    <property type="entry name" value="Kinase-like_dom_sf"/>
</dbReference>
<evidence type="ECO:0000313" key="4">
    <source>
        <dbReference type="Proteomes" id="UP000319825"/>
    </source>
</evidence>
<keyword evidence="4" id="KW-1185">Reference proteome</keyword>
<reference evidence="3 4" key="1">
    <citation type="submission" date="2019-07" db="EMBL/GenBank/DDBJ databases">
        <title>R&amp;d 2014.</title>
        <authorList>
            <person name="Klenk H.-P."/>
        </authorList>
    </citation>
    <scope>NUCLEOTIDE SEQUENCE [LARGE SCALE GENOMIC DNA]</scope>
    <source>
        <strain evidence="3 4">DSM 43868</strain>
    </source>
</reference>
<feature type="compositionally biased region" description="Polar residues" evidence="1">
    <location>
        <begin position="10"/>
        <end position="20"/>
    </location>
</feature>
<evidence type="ECO:0000259" key="2">
    <source>
        <dbReference type="Pfam" id="PF01636"/>
    </source>
</evidence>
<name>A0A562IJ73_MICOL</name>
<evidence type="ECO:0000313" key="3">
    <source>
        <dbReference type="EMBL" id="TWH70785.1"/>
    </source>
</evidence>
<dbReference type="SUPFAM" id="SSF56112">
    <property type="entry name" value="Protein kinase-like (PK-like)"/>
    <property type="match status" value="1"/>
</dbReference>
<dbReference type="Gene3D" id="3.90.1200.10">
    <property type="match status" value="1"/>
</dbReference>
<proteinExistence type="predicted"/>
<dbReference type="Pfam" id="PF01636">
    <property type="entry name" value="APH"/>
    <property type="match status" value="1"/>
</dbReference>
<feature type="region of interest" description="Disordered" evidence="1">
    <location>
        <begin position="1"/>
        <end position="28"/>
    </location>
</feature>
<accession>A0A562IJ73</accession>
<comment type="caution">
    <text evidence="3">The sequence shown here is derived from an EMBL/GenBank/DDBJ whole genome shotgun (WGS) entry which is preliminary data.</text>
</comment>
<keyword evidence="3" id="KW-0808">Transferase</keyword>
<dbReference type="EMBL" id="VLKE01000001">
    <property type="protein sequence ID" value="TWH70785.1"/>
    <property type="molecule type" value="Genomic_DNA"/>
</dbReference>
<dbReference type="GO" id="GO:0016740">
    <property type="term" value="F:transferase activity"/>
    <property type="evidence" value="ECO:0007669"/>
    <property type="project" value="UniProtKB-KW"/>
</dbReference>
<dbReference type="AlphaFoldDB" id="A0A562IJ73"/>
<feature type="domain" description="Aminoglycoside phosphotransferase" evidence="2">
    <location>
        <begin position="30"/>
        <end position="121"/>
    </location>
</feature>
<dbReference type="InterPro" id="IPR002575">
    <property type="entry name" value="Aminoglycoside_PTrfase"/>
</dbReference>
<dbReference type="Proteomes" id="UP000319825">
    <property type="component" value="Unassembled WGS sequence"/>
</dbReference>
<organism evidence="3 4">
    <name type="scientific">Micromonospora olivasterospora</name>
    <dbReference type="NCBI Taxonomy" id="1880"/>
    <lineage>
        <taxon>Bacteria</taxon>
        <taxon>Bacillati</taxon>
        <taxon>Actinomycetota</taxon>
        <taxon>Actinomycetes</taxon>
        <taxon>Micromonosporales</taxon>
        <taxon>Micromonosporaceae</taxon>
        <taxon>Micromonospora</taxon>
    </lineage>
</organism>
<protein>
    <submittedName>
        <fullName evidence="3">Phosphotransferase family enzyme</fullName>
    </submittedName>
</protein>
<evidence type="ECO:0000256" key="1">
    <source>
        <dbReference type="SAM" id="MobiDB-lite"/>
    </source>
</evidence>